<dbReference type="SUPFAM" id="SSF52972">
    <property type="entry name" value="ITPase-like"/>
    <property type="match status" value="1"/>
</dbReference>
<dbReference type="EMBL" id="PFQG01000058">
    <property type="protein sequence ID" value="PJA23004.1"/>
    <property type="molecule type" value="Genomic_DNA"/>
</dbReference>
<comment type="caution">
    <text evidence="3">The sequence shown here is derived from an EMBL/GenBank/DDBJ whole genome shotgun (WGS) entry which is preliminary data.</text>
</comment>
<keyword evidence="2" id="KW-0378">Hydrolase</keyword>
<dbReference type="InterPro" id="IPR002637">
    <property type="entry name" value="RdgB/HAM1"/>
</dbReference>
<dbReference type="AlphaFoldDB" id="A0A2M7W6S4"/>
<dbReference type="GO" id="GO:0047429">
    <property type="term" value="F:nucleoside triphosphate diphosphatase activity"/>
    <property type="evidence" value="ECO:0007669"/>
    <property type="project" value="InterPro"/>
</dbReference>
<dbReference type="Gene3D" id="3.90.950.10">
    <property type="match status" value="1"/>
</dbReference>
<dbReference type="PANTHER" id="PTHR11067">
    <property type="entry name" value="INOSINE TRIPHOSPHATE PYROPHOSPHATASE/HAM1 PROTEIN"/>
    <property type="match status" value="1"/>
</dbReference>
<evidence type="ECO:0000256" key="2">
    <source>
        <dbReference type="ARBA" id="ARBA00022801"/>
    </source>
</evidence>
<protein>
    <submittedName>
        <fullName evidence="3">Non-canonical purine NTP pyrophosphatase</fullName>
    </submittedName>
</protein>
<evidence type="ECO:0000313" key="4">
    <source>
        <dbReference type="Proteomes" id="UP000228627"/>
    </source>
</evidence>
<dbReference type="CDD" id="cd00515">
    <property type="entry name" value="HAM1"/>
    <property type="match status" value="1"/>
</dbReference>
<accession>A0A2M7W6S4</accession>
<sequence>ATTNKDKILEYRVLLKNIKFQVVKKLPVVAETGKTFAENAIIKAKAYGEKFKLPTLCDDTGLEIKALNNFPGIYSNRFAGGDFSRARKDILKKLTTDRRARFVCVLALYLPESGKVKTFTGMVSGKIGMVEKRGYGFGYDPIFIYPGPKNQVSHRARAVKKFLVYNQKHEL</sequence>
<evidence type="ECO:0000313" key="3">
    <source>
        <dbReference type="EMBL" id="PJA23004.1"/>
    </source>
</evidence>
<name>A0A2M7W6S4_9BACT</name>
<dbReference type="Proteomes" id="UP000228627">
    <property type="component" value="Unassembled WGS sequence"/>
</dbReference>
<proteinExistence type="inferred from homology"/>
<comment type="similarity">
    <text evidence="1">Belongs to the HAM1 NTPase family.</text>
</comment>
<gene>
    <name evidence="3" type="ORF">COX59_01540</name>
</gene>
<organism evidence="3 4">
    <name type="scientific">Candidatus Beckwithbacteria bacterium CG_4_10_14_0_2_um_filter_47_25</name>
    <dbReference type="NCBI Taxonomy" id="1974493"/>
    <lineage>
        <taxon>Bacteria</taxon>
        <taxon>Candidatus Beckwithiibacteriota</taxon>
    </lineage>
</organism>
<evidence type="ECO:0000256" key="1">
    <source>
        <dbReference type="ARBA" id="ARBA00008023"/>
    </source>
</evidence>
<feature type="non-terminal residue" evidence="3">
    <location>
        <position position="1"/>
    </location>
</feature>
<dbReference type="Pfam" id="PF01725">
    <property type="entry name" value="Ham1p_like"/>
    <property type="match status" value="1"/>
</dbReference>
<dbReference type="InterPro" id="IPR029001">
    <property type="entry name" value="ITPase-like_fam"/>
</dbReference>
<dbReference type="GO" id="GO:0009143">
    <property type="term" value="P:nucleoside triphosphate catabolic process"/>
    <property type="evidence" value="ECO:0007669"/>
    <property type="project" value="InterPro"/>
</dbReference>
<dbReference type="GO" id="GO:0005829">
    <property type="term" value="C:cytosol"/>
    <property type="evidence" value="ECO:0007669"/>
    <property type="project" value="TreeGrafter"/>
</dbReference>
<reference evidence="4" key="1">
    <citation type="submission" date="2017-09" db="EMBL/GenBank/DDBJ databases">
        <title>Depth-based differentiation of microbial function through sediment-hosted aquifers and enrichment of novel symbionts in the deep terrestrial subsurface.</title>
        <authorList>
            <person name="Probst A.J."/>
            <person name="Ladd B."/>
            <person name="Jarett J.K."/>
            <person name="Geller-Mcgrath D.E."/>
            <person name="Sieber C.M.K."/>
            <person name="Emerson J.B."/>
            <person name="Anantharaman K."/>
            <person name="Thomas B.C."/>
            <person name="Malmstrom R."/>
            <person name="Stieglmeier M."/>
            <person name="Klingl A."/>
            <person name="Woyke T."/>
            <person name="Ryan C.M."/>
            <person name="Banfield J.F."/>
        </authorList>
    </citation>
    <scope>NUCLEOTIDE SEQUENCE [LARGE SCALE GENOMIC DNA]</scope>
</reference>
<dbReference type="PANTHER" id="PTHR11067:SF9">
    <property type="entry name" value="INOSINE TRIPHOSPHATE PYROPHOSPHATASE"/>
    <property type="match status" value="1"/>
</dbReference>